<gene>
    <name evidence="7" type="ORF">F0L68_03360</name>
</gene>
<dbReference type="OrthoDB" id="3210113at2"/>
<comment type="similarity">
    <text evidence="2">Belongs to the mycobacterial A85 antigen family.</text>
</comment>
<evidence type="ECO:0000256" key="5">
    <source>
        <dbReference type="ARBA" id="ARBA00032572"/>
    </source>
</evidence>
<proteinExistence type="inferred from homology"/>
<dbReference type="InterPro" id="IPR029058">
    <property type="entry name" value="AB_hydrolase_fold"/>
</dbReference>
<dbReference type="RefSeq" id="WP_149847903.1">
    <property type="nucleotide sequence ID" value="NZ_VUOB01000003.1"/>
</dbReference>
<evidence type="ECO:0000256" key="1">
    <source>
        <dbReference type="ARBA" id="ARBA00000697"/>
    </source>
</evidence>
<evidence type="ECO:0000313" key="7">
    <source>
        <dbReference type="EMBL" id="KAA2266165.1"/>
    </source>
</evidence>
<dbReference type="PROSITE" id="PS51318">
    <property type="entry name" value="TAT"/>
    <property type="match status" value="1"/>
</dbReference>
<reference evidence="7 8" key="2">
    <citation type="submission" date="2019-09" db="EMBL/GenBank/DDBJ databases">
        <authorList>
            <person name="Jin C."/>
        </authorList>
    </citation>
    <scope>NUCLEOTIDE SEQUENCE [LARGE SCALE GENOMIC DNA]</scope>
    <source>
        <strain evidence="7 8">AN110305</strain>
    </source>
</reference>
<dbReference type="GO" id="GO:0016787">
    <property type="term" value="F:hydrolase activity"/>
    <property type="evidence" value="ECO:0007669"/>
    <property type="project" value="UniProtKB-KW"/>
</dbReference>
<accession>A0A5B2XSS3</accession>
<dbReference type="AlphaFoldDB" id="A0A5B2XSS3"/>
<dbReference type="GO" id="GO:0004144">
    <property type="term" value="F:diacylglycerol O-acyltransferase activity"/>
    <property type="evidence" value="ECO:0007669"/>
    <property type="project" value="UniProtKB-EC"/>
</dbReference>
<comment type="caution">
    <text evidence="7">The sequence shown here is derived from an EMBL/GenBank/DDBJ whole genome shotgun (WGS) entry which is preliminary data.</text>
</comment>
<sequence length="298" mass="31341">MTDGPRLSRRALLTALGLTGIATAGIAASAATGTLPAGVAMRHLLGAAGQSPVPKRSVVRLERVHSAARGRGVDLLTVLPPNVHTDGLPMSLMLHGLHGSARYAIPGNLPEALARVVAGGVPPFGFVAVDGGDNYWHENVPGDDPMAMLLDELPRWLAARGLGQPFACTGVSMGGFGALLYDRRRAERGQPVGAIAALSPGLLTSWPEMSKRHAFANEAQWAELDPLRSVDKLGPTPIGVWVGDHDTFIDGTRRFIRDARPSVASITPGGHNDAFFRSVVPDVLRFLGGHVPKPGRPG</sequence>
<dbReference type="EMBL" id="VUOB01000003">
    <property type="protein sequence ID" value="KAA2266165.1"/>
    <property type="molecule type" value="Genomic_DNA"/>
</dbReference>
<reference evidence="7 8" key="1">
    <citation type="submission" date="2019-09" db="EMBL/GenBank/DDBJ databases">
        <title>Goodfellowia gen. nov., a new genus of the Pseudonocardineae related to Actinoalloteichus, containing Goodfellowia coeruleoviolacea gen. nov., comb. nov. gen. nov., comb. nov.</title>
        <authorList>
            <person name="Labeda D."/>
        </authorList>
    </citation>
    <scope>NUCLEOTIDE SEQUENCE [LARGE SCALE GENOMIC DNA]</scope>
    <source>
        <strain evidence="7 8">AN110305</strain>
    </source>
</reference>
<dbReference type="InterPro" id="IPR006311">
    <property type="entry name" value="TAT_signal"/>
</dbReference>
<name>A0A5B2XSS3_9PSEU</name>
<evidence type="ECO:0000256" key="2">
    <source>
        <dbReference type="ARBA" id="ARBA00005874"/>
    </source>
</evidence>
<evidence type="ECO:0000256" key="6">
    <source>
        <dbReference type="ARBA" id="ARBA00048109"/>
    </source>
</evidence>
<dbReference type="Pfam" id="PF00756">
    <property type="entry name" value="Esterase"/>
    <property type="match status" value="1"/>
</dbReference>
<dbReference type="SUPFAM" id="SSF53474">
    <property type="entry name" value="alpha/beta-Hydrolases"/>
    <property type="match status" value="1"/>
</dbReference>
<dbReference type="EC" id="2.3.1.20" evidence="4"/>
<keyword evidence="7" id="KW-0378">Hydrolase</keyword>
<organism evidence="7 8">
    <name type="scientific">Solihabitans fulvus</name>
    <dbReference type="NCBI Taxonomy" id="1892852"/>
    <lineage>
        <taxon>Bacteria</taxon>
        <taxon>Bacillati</taxon>
        <taxon>Actinomycetota</taxon>
        <taxon>Actinomycetes</taxon>
        <taxon>Pseudonocardiales</taxon>
        <taxon>Pseudonocardiaceae</taxon>
        <taxon>Solihabitans</taxon>
    </lineage>
</organism>
<evidence type="ECO:0000256" key="4">
    <source>
        <dbReference type="ARBA" id="ARBA00013244"/>
    </source>
</evidence>
<dbReference type="Gene3D" id="3.40.50.1820">
    <property type="entry name" value="alpha/beta hydrolase"/>
    <property type="match status" value="1"/>
</dbReference>
<comment type="catalytic activity">
    <reaction evidence="1">
        <text>2 alpha,alpha'-trehalose 6-mycolate = alpha,alpha'-trehalose 6,6'-bismycolate + alpha,alpha-trehalose</text>
        <dbReference type="Rhea" id="RHEA:23472"/>
        <dbReference type="ChEBI" id="CHEBI:16551"/>
        <dbReference type="ChEBI" id="CHEBI:18195"/>
        <dbReference type="ChEBI" id="CHEBI:18234"/>
        <dbReference type="EC" id="2.3.1.122"/>
    </reaction>
</comment>
<keyword evidence="8" id="KW-1185">Reference proteome</keyword>
<protein>
    <recommendedName>
        <fullName evidence="5">Acyl-CoA:diacylglycerol acyltransferase</fullName>
        <ecNumber evidence="3">2.3.1.122</ecNumber>
        <ecNumber evidence="4">2.3.1.20</ecNumber>
    </recommendedName>
</protein>
<evidence type="ECO:0000256" key="3">
    <source>
        <dbReference type="ARBA" id="ARBA00012820"/>
    </source>
</evidence>
<dbReference type="EC" id="2.3.1.122" evidence="3"/>
<dbReference type="Proteomes" id="UP000323454">
    <property type="component" value="Unassembled WGS sequence"/>
</dbReference>
<comment type="catalytic activity">
    <reaction evidence="6">
        <text>an acyl-CoA + a 1,2-diacyl-sn-glycerol = a triacyl-sn-glycerol + CoA</text>
        <dbReference type="Rhea" id="RHEA:10868"/>
        <dbReference type="ChEBI" id="CHEBI:17815"/>
        <dbReference type="ChEBI" id="CHEBI:57287"/>
        <dbReference type="ChEBI" id="CHEBI:58342"/>
        <dbReference type="ChEBI" id="CHEBI:64615"/>
        <dbReference type="EC" id="2.3.1.20"/>
    </reaction>
</comment>
<dbReference type="InterPro" id="IPR000801">
    <property type="entry name" value="Esterase-like"/>
</dbReference>
<dbReference type="GO" id="GO:0050348">
    <property type="term" value="F:trehalose O-mycolyltransferase activity"/>
    <property type="evidence" value="ECO:0007669"/>
    <property type="project" value="UniProtKB-EC"/>
</dbReference>
<evidence type="ECO:0000313" key="8">
    <source>
        <dbReference type="Proteomes" id="UP000323454"/>
    </source>
</evidence>